<gene>
    <name evidence="2" type="ORF">PHA72_14325</name>
</gene>
<evidence type="ECO:0000313" key="3">
    <source>
        <dbReference type="Proteomes" id="UP001210538"/>
    </source>
</evidence>
<keyword evidence="1" id="KW-1133">Transmembrane helix</keyword>
<evidence type="ECO:0000313" key="2">
    <source>
        <dbReference type="EMBL" id="WCE11279.1"/>
    </source>
</evidence>
<protein>
    <submittedName>
        <fullName evidence="2">Uncharacterized protein</fullName>
    </submittedName>
</protein>
<accession>A0AAX3L552</accession>
<feature type="transmembrane region" description="Helical" evidence="1">
    <location>
        <begin position="111"/>
        <end position="129"/>
    </location>
</feature>
<keyword evidence="3" id="KW-1185">Reference proteome</keyword>
<dbReference type="AlphaFoldDB" id="A0AAX3L552"/>
<sequence>MSELMRLILLSSVFLGLFISLVLYIYFYRKYSQELTKAFHLLSSKQYLDINDYLFYNQLGLPGFAHRVFLMRRIIACKPIKPDDKKQITPEAGTCILSIFRFPWIETFHKLTIFVVMLMLLLFVLVATGQ</sequence>
<dbReference type="EMBL" id="CP116347">
    <property type="protein sequence ID" value="WCE11279.1"/>
    <property type="molecule type" value="Genomic_DNA"/>
</dbReference>
<feature type="transmembrane region" description="Helical" evidence="1">
    <location>
        <begin position="6"/>
        <end position="27"/>
    </location>
</feature>
<proteinExistence type="predicted"/>
<reference evidence="2 3" key="1">
    <citation type="submission" date="2023-01" db="EMBL/GenBank/DDBJ databases">
        <title>Genome sequence resource and annotation of Enterobacter ludwigii, an economically important pathogen of seedling wilt with strawberry.</title>
        <authorList>
            <person name="Xie Y."/>
        </authorList>
    </citation>
    <scope>NUCLEOTIDE SEQUENCE [LARGE SCALE GENOMIC DNA]</scope>
    <source>
        <strain evidence="2 3">CM-TZ4</strain>
    </source>
</reference>
<keyword evidence="1" id="KW-0812">Transmembrane</keyword>
<name>A0AAX3L552_9ENTR</name>
<dbReference type="Proteomes" id="UP001210538">
    <property type="component" value="Chromosome"/>
</dbReference>
<keyword evidence="1" id="KW-0472">Membrane</keyword>
<organism evidence="2 3">
    <name type="scientific">Enterobacter ludwigii</name>
    <dbReference type="NCBI Taxonomy" id="299767"/>
    <lineage>
        <taxon>Bacteria</taxon>
        <taxon>Pseudomonadati</taxon>
        <taxon>Pseudomonadota</taxon>
        <taxon>Gammaproteobacteria</taxon>
        <taxon>Enterobacterales</taxon>
        <taxon>Enterobacteriaceae</taxon>
        <taxon>Enterobacter</taxon>
        <taxon>Enterobacter cloacae complex</taxon>
    </lineage>
</organism>
<dbReference type="RefSeq" id="WP_059305782.1">
    <property type="nucleotide sequence ID" value="NZ_CP076536.1"/>
</dbReference>
<evidence type="ECO:0000256" key="1">
    <source>
        <dbReference type="SAM" id="Phobius"/>
    </source>
</evidence>